<protein>
    <submittedName>
        <fullName evidence="1">Uncharacterized protein</fullName>
    </submittedName>
</protein>
<dbReference type="Proteomes" id="UP000032304">
    <property type="component" value="Chromosome 12"/>
</dbReference>
<keyword evidence="2" id="KW-1185">Reference proteome</keyword>
<reference evidence="1 2" key="1">
    <citation type="journal article" date="2012" name="Nature">
        <title>Repeated polyploidization of Gossypium genomes and the evolution of spinnable cotton fibres.</title>
        <authorList>
            <person name="Paterson A.H."/>
            <person name="Wendel J.F."/>
            <person name="Gundlach H."/>
            <person name="Guo H."/>
            <person name="Jenkins J."/>
            <person name="Jin D."/>
            <person name="Llewellyn D."/>
            <person name="Showmaker K.C."/>
            <person name="Shu S."/>
            <person name="Udall J."/>
            <person name="Yoo M.J."/>
            <person name="Byers R."/>
            <person name="Chen W."/>
            <person name="Doron-Faigenboim A."/>
            <person name="Duke M.V."/>
            <person name="Gong L."/>
            <person name="Grimwood J."/>
            <person name="Grover C."/>
            <person name="Grupp K."/>
            <person name="Hu G."/>
            <person name="Lee T.H."/>
            <person name="Li J."/>
            <person name="Lin L."/>
            <person name="Liu T."/>
            <person name="Marler B.S."/>
            <person name="Page J.T."/>
            <person name="Roberts A.W."/>
            <person name="Romanel E."/>
            <person name="Sanders W.S."/>
            <person name="Szadkowski E."/>
            <person name="Tan X."/>
            <person name="Tang H."/>
            <person name="Xu C."/>
            <person name="Wang J."/>
            <person name="Wang Z."/>
            <person name="Zhang D."/>
            <person name="Zhang L."/>
            <person name="Ashrafi H."/>
            <person name="Bedon F."/>
            <person name="Bowers J.E."/>
            <person name="Brubaker C.L."/>
            <person name="Chee P.W."/>
            <person name="Das S."/>
            <person name="Gingle A.R."/>
            <person name="Haigler C.H."/>
            <person name="Harker D."/>
            <person name="Hoffmann L.V."/>
            <person name="Hovav R."/>
            <person name="Jones D.C."/>
            <person name="Lemke C."/>
            <person name="Mansoor S."/>
            <person name="ur Rahman M."/>
            <person name="Rainville L.N."/>
            <person name="Rambani A."/>
            <person name="Reddy U.K."/>
            <person name="Rong J.K."/>
            <person name="Saranga Y."/>
            <person name="Scheffler B.E."/>
            <person name="Scheffler J.A."/>
            <person name="Stelly D.M."/>
            <person name="Triplett B.A."/>
            <person name="Van Deynze A."/>
            <person name="Vaslin M.F."/>
            <person name="Waghmare V.N."/>
            <person name="Walford S.A."/>
            <person name="Wright R.J."/>
            <person name="Zaki E.A."/>
            <person name="Zhang T."/>
            <person name="Dennis E.S."/>
            <person name="Mayer K.F."/>
            <person name="Peterson D.G."/>
            <person name="Rokhsar D.S."/>
            <person name="Wang X."/>
            <person name="Schmutz J."/>
        </authorList>
    </citation>
    <scope>NUCLEOTIDE SEQUENCE [LARGE SCALE GENOMIC DNA]</scope>
</reference>
<dbReference type="EMBL" id="CM001751">
    <property type="protein sequence ID" value="KJB75373.1"/>
    <property type="molecule type" value="Genomic_DNA"/>
</dbReference>
<dbReference type="AlphaFoldDB" id="A0A0D2TI29"/>
<name>A0A0D2TI29_GOSRA</name>
<evidence type="ECO:0000313" key="2">
    <source>
        <dbReference type="Proteomes" id="UP000032304"/>
    </source>
</evidence>
<sequence length="35" mass="4239">MHFLGNEKKSIYFHSIFWLNLFDSSILNHILPFND</sequence>
<gene>
    <name evidence="1" type="ORF">B456_012G038900</name>
</gene>
<dbReference type="Gramene" id="KJB75373">
    <property type="protein sequence ID" value="KJB75373"/>
    <property type="gene ID" value="B456_012G038900"/>
</dbReference>
<accession>A0A0D2TI29</accession>
<evidence type="ECO:0000313" key="1">
    <source>
        <dbReference type="EMBL" id="KJB75373.1"/>
    </source>
</evidence>
<organism evidence="1 2">
    <name type="scientific">Gossypium raimondii</name>
    <name type="common">Peruvian cotton</name>
    <name type="synonym">Gossypium klotzschianum subsp. raimondii</name>
    <dbReference type="NCBI Taxonomy" id="29730"/>
    <lineage>
        <taxon>Eukaryota</taxon>
        <taxon>Viridiplantae</taxon>
        <taxon>Streptophyta</taxon>
        <taxon>Embryophyta</taxon>
        <taxon>Tracheophyta</taxon>
        <taxon>Spermatophyta</taxon>
        <taxon>Magnoliopsida</taxon>
        <taxon>eudicotyledons</taxon>
        <taxon>Gunneridae</taxon>
        <taxon>Pentapetalae</taxon>
        <taxon>rosids</taxon>
        <taxon>malvids</taxon>
        <taxon>Malvales</taxon>
        <taxon>Malvaceae</taxon>
        <taxon>Malvoideae</taxon>
        <taxon>Gossypium</taxon>
    </lineage>
</organism>
<proteinExistence type="predicted"/>